<name>A0A7W7FX31_9PSEU</name>
<gene>
    <name evidence="2" type="ORF">HNR67_007020</name>
</gene>
<comment type="caution">
    <text evidence="2">The sequence shown here is derived from an EMBL/GenBank/DDBJ whole genome shotgun (WGS) entry which is preliminary data.</text>
</comment>
<feature type="compositionally biased region" description="Basic and acidic residues" evidence="1">
    <location>
        <begin position="101"/>
        <end position="112"/>
    </location>
</feature>
<proteinExistence type="predicted"/>
<feature type="region of interest" description="Disordered" evidence="1">
    <location>
        <begin position="61"/>
        <end position="164"/>
    </location>
</feature>
<dbReference type="AlphaFoldDB" id="A0A7W7FX31"/>
<feature type="compositionally biased region" description="Basic and acidic residues" evidence="1">
    <location>
        <begin position="155"/>
        <end position="164"/>
    </location>
</feature>
<reference evidence="2 3" key="1">
    <citation type="submission" date="2020-08" db="EMBL/GenBank/DDBJ databases">
        <title>Sequencing the genomes of 1000 actinobacteria strains.</title>
        <authorList>
            <person name="Klenk H.-P."/>
        </authorList>
    </citation>
    <scope>NUCLEOTIDE SEQUENCE [LARGE SCALE GENOMIC DNA]</scope>
    <source>
        <strain evidence="2 3">DSM 44230</strain>
    </source>
</reference>
<sequence length="164" mass="17043">MRRLFWLGLGVAAGVAIARKATATTKQLTPSGIAENLGDAVRELAGAVGSFGADVRAGMTEREDELADVVARAQEPLGSRSRRRNRPARESGGQGTGARDSSGRDSGGRDFGGHGTGGRDSGPRAQNSRDTGAHRADDAGWLTGLDESPRSGSEGSRRARWAEG</sequence>
<keyword evidence="3" id="KW-1185">Reference proteome</keyword>
<accession>A0A7W7FX31</accession>
<dbReference type="EMBL" id="JACHMH010000001">
    <property type="protein sequence ID" value="MBB4680902.1"/>
    <property type="molecule type" value="Genomic_DNA"/>
</dbReference>
<organism evidence="2 3">
    <name type="scientific">Crossiella cryophila</name>
    <dbReference type="NCBI Taxonomy" id="43355"/>
    <lineage>
        <taxon>Bacteria</taxon>
        <taxon>Bacillati</taxon>
        <taxon>Actinomycetota</taxon>
        <taxon>Actinomycetes</taxon>
        <taxon>Pseudonocardiales</taxon>
        <taxon>Pseudonocardiaceae</taxon>
        <taxon>Crossiella</taxon>
    </lineage>
</organism>
<dbReference type="Proteomes" id="UP000533598">
    <property type="component" value="Unassembled WGS sequence"/>
</dbReference>
<dbReference type="RefSeq" id="WP_407645156.1">
    <property type="nucleotide sequence ID" value="NZ_BAAAUI010000030.1"/>
</dbReference>
<evidence type="ECO:0000313" key="2">
    <source>
        <dbReference type="EMBL" id="MBB4680902.1"/>
    </source>
</evidence>
<evidence type="ECO:0008006" key="4">
    <source>
        <dbReference type="Google" id="ProtNLM"/>
    </source>
</evidence>
<evidence type="ECO:0000313" key="3">
    <source>
        <dbReference type="Proteomes" id="UP000533598"/>
    </source>
</evidence>
<protein>
    <recommendedName>
        <fullName evidence="4">Secreted protein</fullName>
    </recommendedName>
</protein>
<evidence type="ECO:0000256" key="1">
    <source>
        <dbReference type="SAM" id="MobiDB-lite"/>
    </source>
</evidence>